<dbReference type="Proteomes" id="UP000620156">
    <property type="component" value="Unassembled WGS sequence"/>
</dbReference>
<keyword evidence="5" id="KW-1185">Reference proteome</keyword>
<evidence type="ECO:0000313" key="4">
    <source>
        <dbReference type="EMBL" id="GGQ53026.1"/>
    </source>
</evidence>
<evidence type="ECO:0000256" key="1">
    <source>
        <dbReference type="ARBA" id="ARBA00023002"/>
    </source>
</evidence>
<evidence type="ECO:0000313" key="5">
    <source>
        <dbReference type="Proteomes" id="UP000620156"/>
    </source>
</evidence>
<organism evidence="4 5">
    <name type="scientific">Streptomyces ruber</name>
    <dbReference type="NCBI Taxonomy" id="83378"/>
    <lineage>
        <taxon>Bacteria</taxon>
        <taxon>Bacillati</taxon>
        <taxon>Actinomycetota</taxon>
        <taxon>Actinomycetes</taxon>
        <taxon>Kitasatosporales</taxon>
        <taxon>Streptomycetaceae</taxon>
        <taxon>Streptomyces</taxon>
    </lineage>
</organism>
<dbReference type="InterPro" id="IPR002563">
    <property type="entry name" value="Flavin_Rdtase-like_dom"/>
</dbReference>
<keyword evidence="1" id="KW-0560">Oxidoreductase</keyword>
<comment type="caution">
    <text evidence="4">The sequence shown here is derived from an EMBL/GenBank/DDBJ whole genome shotgun (WGS) entry which is preliminary data.</text>
</comment>
<gene>
    <name evidence="4" type="ORF">GCM10010145_23260</name>
</gene>
<dbReference type="Pfam" id="PF01613">
    <property type="entry name" value="Flavin_Reduct"/>
    <property type="match status" value="1"/>
</dbReference>
<proteinExistence type="predicted"/>
<feature type="region of interest" description="Disordered" evidence="2">
    <location>
        <begin position="1"/>
        <end position="20"/>
    </location>
</feature>
<feature type="domain" description="Flavin reductase like" evidence="3">
    <location>
        <begin position="29"/>
        <end position="176"/>
    </location>
</feature>
<dbReference type="RefSeq" id="WP_189216606.1">
    <property type="nucleotide sequence ID" value="NZ_BMQK01000003.1"/>
</dbReference>
<dbReference type="InterPro" id="IPR012349">
    <property type="entry name" value="Split_barrel_FMN-bd"/>
</dbReference>
<dbReference type="PANTHER" id="PTHR30466">
    <property type="entry name" value="FLAVIN REDUCTASE"/>
    <property type="match status" value="1"/>
</dbReference>
<dbReference type="PANTHER" id="PTHR30466:SF1">
    <property type="entry name" value="FMN REDUCTASE (NADH) RUTF"/>
    <property type="match status" value="1"/>
</dbReference>
<dbReference type="Gene3D" id="2.30.110.10">
    <property type="entry name" value="Electron Transport, Fmn-binding Protein, Chain A"/>
    <property type="match status" value="1"/>
</dbReference>
<dbReference type="InterPro" id="IPR050268">
    <property type="entry name" value="NADH-dep_flavin_reductase"/>
</dbReference>
<dbReference type="EMBL" id="BMQK01000003">
    <property type="protein sequence ID" value="GGQ53026.1"/>
    <property type="molecule type" value="Genomic_DNA"/>
</dbReference>
<reference evidence="4" key="1">
    <citation type="journal article" date="2014" name="Int. J. Syst. Evol. Microbiol.">
        <title>Complete genome sequence of Corynebacterium casei LMG S-19264T (=DSM 44701T), isolated from a smear-ripened cheese.</title>
        <authorList>
            <consortium name="US DOE Joint Genome Institute (JGI-PGF)"/>
            <person name="Walter F."/>
            <person name="Albersmeier A."/>
            <person name="Kalinowski J."/>
            <person name="Ruckert C."/>
        </authorList>
    </citation>
    <scope>NUCLEOTIDE SEQUENCE</scope>
    <source>
        <strain evidence="4">JCM 3131</strain>
    </source>
</reference>
<dbReference type="AlphaFoldDB" id="A0A918BAZ4"/>
<dbReference type="GO" id="GO:0010181">
    <property type="term" value="F:FMN binding"/>
    <property type="evidence" value="ECO:0007669"/>
    <property type="project" value="InterPro"/>
</dbReference>
<accession>A0A918BAZ4</accession>
<evidence type="ECO:0000259" key="3">
    <source>
        <dbReference type="SMART" id="SM00903"/>
    </source>
</evidence>
<dbReference type="GO" id="GO:0006208">
    <property type="term" value="P:pyrimidine nucleobase catabolic process"/>
    <property type="evidence" value="ECO:0007669"/>
    <property type="project" value="TreeGrafter"/>
</dbReference>
<name>A0A918BAZ4_9ACTN</name>
<feature type="compositionally biased region" description="Low complexity" evidence="2">
    <location>
        <begin position="1"/>
        <end position="17"/>
    </location>
</feature>
<sequence length="182" mass="19266">MNPASAELESSASPSEPRWVGPGRLREVMSRFATGVTVITVGREHLHAMTANAFSSVSLDPPSVLCSVGHGAVMHQALTDAGRFAVNILGAEQEPLARHFADKNRTLGAAQFDGLEWWPGAHTGAPLLAGSLAWVECELTAAHSFGDHTIFIGTVLEAGRGSDGHELLFLNGTFGRPEPSTR</sequence>
<dbReference type="GO" id="GO:0042602">
    <property type="term" value="F:riboflavin reductase (NADPH) activity"/>
    <property type="evidence" value="ECO:0007669"/>
    <property type="project" value="TreeGrafter"/>
</dbReference>
<dbReference type="SMART" id="SM00903">
    <property type="entry name" value="Flavin_Reduct"/>
    <property type="match status" value="1"/>
</dbReference>
<reference evidence="4" key="2">
    <citation type="submission" date="2020-09" db="EMBL/GenBank/DDBJ databases">
        <authorList>
            <person name="Sun Q."/>
            <person name="Ohkuma M."/>
        </authorList>
    </citation>
    <scope>NUCLEOTIDE SEQUENCE</scope>
    <source>
        <strain evidence="4">JCM 3131</strain>
    </source>
</reference>
<evidence type="ECO:0000256" key="2">
    <source>
        <dbReference type="SAM" id="MobiDB-lite"/>
    </source>
</evidence>
<dbReference type="SUPFAM" id="SSF50475">
    <property type="entry name" value="FMN-binding split barrel"/>
    <property type="match status" value="1"/>
</dbReference>
<protein>
    <submittedName>
        <fullName evidence="4">Oxidoreductase</fullName>
    </submittedName>
</protein>